<dbReference type="FunFam" id="1.10.10.10:FF:000001">
    <property type="entry name" value="LysR family transcriptional regulator"/>
    <property type="match status" value="1"/>
</dbReference>
<evidence type="ECO:0000313" key="6">
    <source>
        <dbReference type="EMBL" id="OZI35964.1"/>
    </source>
</evidence>
<evidence type="ECO:0000313" key="7">
    <source>
        <dbReference type="Proteomes" id="UP000217005"/>
    </source>
</evidence>
<keyword evidence="4" id="KW-0804">Transcription</keyword>
<gene>
    <name evidence="6" type="ORF">CEG14_13045</name>
</gene>
<proteinExistence type="inferred from homology"/>
<dbReference type="Pfam" id="PF00126">
    <property type="entry name" value="HTH_1"/>
    <property type="match status" value="1"/>
</dbReference>
<organism evidence="6 7">
    <name type="scientific">Bordetella genomosp. 1</name>
    <dbReference type="NCBI Taxonomy" id="1395607"/>
    <lineage>
        <taxon>Bacteria</taxon>
        <taxon>Pseudomonadati</taxon>
        <taxon>Pseudomonadota</taxon>
        <taxon>Betaproteobacteria</taxon>
        <taxon>Burkholderiales</taxon>
        <taxon>Alcaligenaceae</taxon>
        <taxon>Bordetella</taxon>
    </lineage>
</organism>
<evidence type="ECO:0000256" key="4">
    <source>
        <dbReference type="ARBA" id="ARBA00023163"/>
    </source>
</evidence>
<dbReference type="PANTHER" id="PTHR30537">
    <property type="entry name" value="HTH-TYPE TRANSCRIPTIONAL REGULATOR"/>
    <property type="match status" value="1"/>
</dbReference>
<dbReference type="PROSITE" id="PS50931">
    <property type="entry name" value="HTH_LYSR"/>
    <property type="match status" value="1"/>
</dbReference>
<dbReference type="GO" id="GO:0043565">
    <property type="term" value="F:sequence-specific DNA binding"/>
    <property type="evidence" value="ECO:0007669"/>
    <property type="project" value="TreeGrafter"/>
</dbReference>
<keyword evidence="3" id="KW-0238">DNA-binding</keyword>
<accession>A0A261SEZ2</accession>
<dbReference type="SUPFAM" id="SSF46785">
    <property type="entry name" value="Winged helix' DNA-binding domain"/>
    <property type="match status" value="1"/>
</dbReference>
<dbReference type="PANTHER" id="PTHR30537:SF26">
    <property type="entry name" value="GLYCINE CLEAVAGE SYSTEM TRANSCRIPTIONAL ACTIVATOR"/>
    <property type="match status" value="1"/>
</dbReference>
<evidence type="ECO:0000256" key="2">
    <source>
        <dbReference type="ARBA" id="ARBA00023015"/>
    </source>
</evidence>
<dbReference type="Gene3D" id="3.40.190.10">
    <property type="entry name" value="Periplasmic binding protein-like II"/>
    <property type="match status" value="2"/>
</dbReference>
<dbReference type="Gene3D" id="1.10.10.10">
    <property type="entry name" value="Winged helix-like DNA-binding domain superfamily/Winged helix DNA-binding domain"/>
    <property type="match status" value="1"/>
</dbReference>
<evidence type="ECO:0000256" key="1">
    <source>
        <dbReference type="ARBA" id="ARBA00009437"/>
    </source>
</evidence>
<dbReference type="Pfam" id="PF03466">
    <property type="entry name" value="LysR_substrate"/>
    <property type="match status" value="1"/>
</dbReference>
<dbReference type="EMBL" id="NEVL01000003">
    <property type="protein sequence ID" value="OZI35964.1"/>
    <property type="molecule type" value="Genomic_DNA"/>
</dbReference>
<protein>
    <submittedName>
        <fullName evidence="6">LysR family transcriptional regulator</fullName>
    </submittedName>
</protein>
<dbReference type="InterPro" id="IPR058163">
    <property type="entry name" value="LysR-type_TF_proteobact-type"/>
</dbReference>
<feature type="domain" description="HTH lysR-type" evidence="5">
    <location>
        <begin position="21"/>
        <end position="78"/>
    </location>
</feature>
<dbReference type="InterPro" id="IPR036390">
    <property type="entry name" value="WH_DNA-bd_sf"/>
</dbReference>
<evidence type="ECO:0000259" key="5">
    <source>
        <dbReference type="PROSITE" id="PS50931"/>
    </source>
</evidence>
<dbReference type="InterPro" id="IPR036388">
    <property type="entry name" value="WH-like_DNA-bd_sf"/>
</dbReference>
<dbReference type="GO" id="GO:0006351">
    <property type="term" value="P:DNA-templated transcription"/>
    <property type="evidence" value="ECO:0007669"/>
    <property type="project" value="TreeGrafter"/>
</dbReference>
<comment type="similarity">
    <text evidence="1">Belongs to the LysR transcriptional regulatory family.</text>
</comment>
<dbReference type="PRINTS" id="PR00039">
    <property type="entry name" value="HTHLYSR"/>
</dbReference>
<dbReference type="SUPFAM" id="SSF53850">
    <property type="entry name" value="Periplasmic binding protein-like II"/>
    <property type="match status" value="1"/>
</dbReference>
<dbReference type="InterPro" id="IPR005119">
    <property type="entry name" value="LysR_subst-bd"/>
</dbReference>
<keyword evidence="2" id="KW-0805">Transcription regulation</keyword>
<evidence type="ECO:0000256" key="3">
    <source>
        <dbReference type="ARBA" id="ARBA00023125"/>
    </source>
</evidence>
<dbReference type="Proteomes" id="UP000217005">
    <property type="component" value="Unassembled WGS sequence"/>
</dbReference>
<sequence>MRAKNAKSAPSARPPALARLPALDLLRGFVAVGRRMSVTLAAQDLFLTQSAVSRQVAALEAAIGVPLLQRHHRAITFTPAGRQLFDTADAALNAIAHCVQQVRQAGAERPVTISASVGVTGLWLLPRLTQLQAALPDVEVRLSADNRLNDLRREDIDLAIRYCPAPDAPADAEPLFGETIALVAHPDLALAALNSARSLRGVHLLELDDAAHPQLGWQHWLAQRGLAGARPAGVLHFNQYDQVIQAALAGQGVALGRLELLRRQRDQGLLRIIPAKASPAPLAHAYWLLHAAQAPRPAVTRVAQWIREQAAAGREAGEAGRTA</sequence>
<dbReference type="RefSeq" id="WP_094826772.1">
    <property type="nucleotide sequence ID" value="NZ_NEVL01000003.1"/>
</dbReference>
<dbReference type="GO" id="GO:0003700">
    <property type="term" value="F:DNA-binding transcription factor activity"/>
    <property type="evidence" value="ECO:0007669"/>
    <property type="project" value="InterPro"/>
</dbReference>
<dbReference type="OrthoDB" id="8688993at2"/>
<name>A0A261SEZ2_9BORD</name>
<dbReference type="InterPro" id="IPR000847">
    <property type="entry name" value="LysR_HTH_N"/>
</dbReference>
<comment type="caution">
    <text evidence="6">The sequence shown here is derived from an EMBL/GenBank/DDBJ whole genome shotgun (WGS) entry which is preliminary data.</text>
</comment>
<reference evidence="6 7" key="1">
    <citation type="submission" date="2017-05" db="EMBL/GenBank/DDBJ databases">
        <title>Complete and WGS of Bordetella genogroups.</title>
        <authorList>
            <person name="Spilker T."/>
            <person name="LiPuma J."/>
        </authorList>
    </citation>
    <scope>NUCLEOTIDE SEQUENCE [LARGE SCALE GENOMIC DNA]</scope>
    <source>
        <strain evidence="6 7">AU17610</strain>
    </source>
</reference>
<dbReference type="AlphaFoldDB" id="A0A261SEZ2"/>